<name>A0A4Y2KVK1_ARAVE</name>
<proteinExistence type="predicted"/>
<dbReference type="AlphaFoldDB" id="A0A4Y2KVK1"/>
<dbReference type="Proteomes" id="UP000499080">
    <property type="component" value="Unassembled WGS sequence"/>
</dbReference>
<dbReference type="EMBL" id="BGPR01004965">
    <property type="protein sequence ID" value="GBN05396.1"/>
    <property type="molecule type" value="Genomic_DNA"/>
</dbReference>
<comment type="caution">
    <text evidence="1">The sequence shown here is derived from an EMBL/GenBank/DDBJ whole genome shotgun (WGS) entry which is preliminary data.</text>
</comment>
<accession>A0A4Y2KVK1</accession>
<evidence type="ECO:0000313" key="2">
    <source>
        <dbReference type="Proteomes" id="UP000499080"/>
    </source>
</evidence>
<organism evidence="1 2">
    <name type="scientific">Araneus ventricosus</name>
    <name type="common">Orbweaver spider</name>
    <name type="synonym">Epeira ventricosa</name>
    <dbReference type="NCBI Taxonomy" id="182803"/>
    <lineage>
        <taxon>Eukaryota</taxon>
        <taxon>Metazoa</taxon>
        <taxon>Ecdysozoa</taxon>
        <taxon>Arthropoda</taxon>
        <taxon>Chelicerata</taxon>
        <taxon>Arachnida</taxon>
        <taxon>Araneae</taxon>
        <taxon>Araneomorphae</taxon>
        <taxon>Entelegynae</taxon>
        <taxon>Araneoidea</taxon>
        <taxon>Araneidae</taxon>
        <taxon>Araneus</taxon>
    </lineage>
</organism>
<reference evidence="1 2" key="1">
    <citation type="journal article" date="2019" name="Sci. Rep.">
        <title>Orb-weaving spider Araneus ventricosus genome elucidates the spidroin gene catalogue.</title>
        <authorList>
            <person name="Kono N."/>
            <person name="Nakamura H."/>
            <person name="Ohtoshi R."/>
            <person name="Moran D.A.P."/>
            <person name="Shinohara A."/>
            <person name="Yoshida Y."/>
            <person name="Fujiwara M."/>
            <person name="Mori M."/>
            <person name="Tomita M."/>
            <person name="Arakawa K."/>
        </authorList>
    </citation>
    <scope>NUCLEOTIDE SEQUENCE [LARGE SCALE GENOMIC DNA]</scope>
</reference>
<evidence type="ECO:0000313" key="1">
    <source>
        <dbReference type="EMBL" id="GBN05396.1"/>
    </source>
</evidence>
<gene>
    <name evidence="1" type="ORF">AVEN_103368_1</name>
</gene>
<keyword evidence="2" id="KW-1185">Reference proteome</keyword>
<sequence>MAPHGALHAKPSACLILSEYQGSDNCAACILRGLLPRLFVRMQALCYEMCHRLNWESCVAVEVVVLPSGEFKRRWNGCDFWCCHLVVGRALRPVVTTVAVRAFEPWTFVSRVTYLNH</sequence>
<protein>
    <submittedName>
        <fullName evidence="1">Uncharacterized protein</fullName>
    </submittedName>
</protein>